<gene>
    <name evidence="2" type="ORF">Lalb_Chr20g0114471</name>
</gene>
<name>A0A6A4NUU2_LUPAL</name>
<dbReference type="AlphaFoldDB" id="A0A6A4NUU2"/>
<proteinExistence type="predicted"/>
<protein>
    <recommendedName>
        <fullName evidence="1">CWZF3/5/7 THD domain-containing protein</fullName>
    </recommendedName>
</protein>
<keyword evidence="3" id="KW-1185">Reference proteome</keyword>
<dbReference type="EMBL" id="WOCE01000020">
    <property type="protein sequence ID" value="KAE9591089.1"/>
    <property type="molecule type" value="Genomic_DNA"/>
</dbReference>
<feature type="domain" description="CWZF3/5/7 THD" evidence="1">
    <location>
        <begin position="1"/>
        <end position="157"/>
    </location>
</feature>
<reference evidence="3" key="1">
    <citation type="journal article" date="2020" name="Nat. Commun.">
        <title>Genome sequence of the cluster root forming white lupin.</title>
        <authorList>
            <person name="Hufnagel B."/>
            <person name="Marques A."/>
            <person name="Soriano A."/>
            <person name="Marques L."/>
            <person name="Divol F."/>
            <person name="Doumas P."/>
            <person name="Sallet E."/>
            <person name="Mancinotti D."/>
            <person name="Carrere S."/>
            <person name="Marande W."/>
            <person name="Arribat S."/>
            <person name="Keller J."/>
            <person name="Huneau C."/>
            <person name="Blein T."/>
            <person name="Aime D."/>
            <person name="Laguerre M."/>
            <person name="Taylor J."/>
            <person name="Schubert V."/>
            <person name="Nelson M."/>
            <person name="Geu-Flores F."/>
            <person name="Crespi M."/>
            <person name="Gallardo-Guerrero K."/>
            <person name="Delaux P.-M."/>
            <person name="Salse J."/>
            <person name="Berges H."/>
            <person name="Guyot R."/>
            <person name="Gouzy J."/>
            <person name="Peret B."/>
        </authorList>
    </citation>
    <scope>NUCLEOTIDE SEQUENCE [LARGE SCALE GENOMIC DNA]</scope>
    <source>
        <strain evidence="3">cv. Amiga</strain>
    </source>
</reference>
<evidence type="ECO:0000313" key="3">
    <source>
        <dbReference type="Proteomes" id="UP000447434"/>
    </source>
</evidence>
<evidence type="ECO:0000313" key="2">
    <source>
        <dbReference type="EMBL" id="KAE9591089.1"/>
    </source>
</evidence>
<dbReference type="PANTHER" id="PTHR46524:SF12">
    <property type="entry name" value="CW-TYPE DOMAIN-CONTAINING PROTEIN"/>
    <property type="match status" value="1"/>
</dbReference>
<dbReference type="InterPro" id="IPR055300">
    <property type="entry name" value="CWZF3/5/7"/>
</dbReference>
<organism evidence="2 3">
    <name type="scientific">Lupinus albus</name>
    <name type="common">White lupine</name>
    <name type="synonym">Lupinus termis</name>
    <dbReference type="NCBI Taxonomy" id="3870"/>
    <lineage>
        <taxon>Eukaryota</taxon>
        <taxon>Viridiplantae</taxon>
        <taxon>Streptophyta</taxon>
        <taxon>Embryophyta</taxon>
        <taxon>Tracheophyta</taxon>
        <taxon>Spermatophyta</taxon>
        <taxon>Magnoliopsida</taxon>
        <taxon>eudicotyledons</taxon>
        <taxon>Gunneridae</taxon>
        <taxon>Pentapetalae</taxon>
        <taxon>rosids</taxon>
        <taxon>fabids</taxon>
        <taxon>Fabales</taxon>
        <taxon>Fabaceae</taxon>
        <taxon>Papilionoideae</taxon>
        <taxon>50 kb inversion clade</taxon>
        <taxon>genistoids sensu lato</taxon>
        <taxon>core genistoids</taxon>
        <taxon>Genisteae</taxon>
        <taxon>Lupinus</taxon>
    </lineage>
</organism>
<dbReference type="PANTHER" id="PTHR46524">
    <property type="entry name" value="CW-TYPE ZINC FINGER"/>
    <property type="match status" value="1"/>
</dbReference>
<accession>A0A6A4NUU2</accession>
<dbReference type="OrthoDB" id="757982at2759"/>
<sequence>MAVATLAYKCMEVAYMRVVYCKDYSIIKDWHELQSTLKIVSQDESPSSSASDVDNLNNQTTVKKATFPRGTGTHVSGNLVLSAETRPNFVRLLDFTQDINFAMEASAKCQRTFALANVNMEEAQNRDCVTSIKRVIDFSFQNVDEFLHLISIATNAIRRAGLGDA</sequence>
<dbReference type="Pfam" id="PF24756">
    <property type="entry name" value="THD_CWZF3-5-7"/>
    <property type="match status" value="1"/>
</dbReference>
<evidence type="ECO:0000259" key="1">
    <source>
        <dbReference type="Pfam" id="PF24756"/>
    </source>
</evidence>
<dbReference type="Proteomes" id="UP000447434">
    <property type="component" value="Chromosome 20"/>
</dbReference>
<dbReference type="InterPro" id="IPR056406">
    <property type="entry name" value="THD_CWZF3/5/7"/>
</dbReference>
<comment type="caution">
    <text evidence="2">The sequence shown here is derived from an EMBL/GenBank/DDBJ whole genome shotgun (WGS) entry which is preliminary data.</text>
</comment>